<reference evidence="1 2" key="1">
    <citation type="submission" date="2019-11" db="EMBL/GenBank/DDBJ databases">
        <title>The genome sequence of Methylocystis heyeri.</title>
        <authorList>
            <person name="Oshkin I.Y."/>
            <person name="Miroshnikov K."/>
            <person name="Dedysh S.N."/>
        </authorList>
    </citation>
    <scope>NUCLEOTIDE SEQUENCE [LARGE SCALE GENOMIC DNA]</scope>
    <source>
        <strain evidence="1 2">H2</strain>
    </source>
</reference>
<dbReference type="InterPro" id="IPR002736">
    <property type="entry name" value="CitG"/>
</dbReference>
<dbReference type="EMBL" id="CP046052">
    <property type="protein sequence ID" value="QGM47941.1"/>
    <property type="molecule type" value="Genomic_DNA"/>
</dbReference>
<evidence type="ECO:0000313" key="1">
    <source>
        <dbReference type="EMBL" id="QGM47941.1"/>
    </source>
</evidence>
<dbReference type="PANTHER" id="PTHR42280">
    <property type="entry name" value="CITG FAMILY PROTEIN"/>
    <property type="match status" value="1"/>
</dbReference>
<sequence>MSLARAFISACEDELNAPKPGNVHIFASGHGMEAQDFVDSAHAAAVPLTTPGIDVGSRIFAAIEATWARVGQNTNLGIVLLCAPIAHAALAYPRTDLGAGVRKTLAGLTRADAELAFKAISRANPGGLGEAPEHDVAEPARVSLLEAMRAASGRDRIAWQYVNGFEDVFGLGADALEKSRRNDEEPALRVLRLYLTFLSAFPDSHILRKFGEATAALTMSEAQAFSASVAAMTRPEDIYAEALRFDGSLKSRGLNPGTSADLTVATLFADYARGVLANAYKNG</sequence>
<dbReference type="GO" id="GO:0046917">
    <property type="term" value="F:triphosphoribosyl-dephospho-CoA synthase activity"/>
    <property type="evidence" value="ECO:0007669"/>
    <property type="project" value="InterPro"/>
</dbReference>
<dbReference type="GO" id="GO:0005524">
    <property type="term" value="F:ATP binding"/>
    <property type="evidence" value="ECO:0007669"/>
    <property type="project" value="InterPro"/>
</dbReference>
<dbReference type="PANTHER" id="PTHR42280:SF1">
    <property type="entry name" value="CITG FAMILY PROTEIN"/>
    <property type="match status" value="1"/>
</dbReference>
<dbReference type="Gene3D" id="1.10.4200.10">
    <property type="entry name" value="Triphosphoribosyl-dephospho-CoA protein"/>
    <property type="match status" value="1"/>
</dbReference>
<dbReference type="AlphaFoldDB" id="A0A6B8KL84"/>
<dbReference type="Proteomes" id="UP000309061">
    <property type="component" value="Chromosome"/>
</dbReference>
<dbReference type="OrthoDB" id="8525901at2"/>
<proteinExistence type="predicted"/>
<protein>
    <submittedName>
        <fullName evidence="1">Triphosphoribosyl-dephospho-CoA synthase</fullName>
    </submittedName>
</protein>
<dbReference type="KEGG" id="mhey:H2LOC_003825"/>
<dbReference type="Pfam" id="PF01874">
    <property type="entry name" value="CitG"/>
    <property type="match status" value="1"/>
</dbReference>
<accession>A0A6B8KL84</accession>
<gene>
    <name evidence="1" type="ORF">H2LOC_003825</name>
</gene>
<organism evidence="1 2">
    <name type="scientific">Methylocystis heyeri</name>
    <dbReference type="NCBI Taxonomy" id="391905"/>
    <lineage>
        <taxon>Bacteria</taxon>
        <taxon>Pseudomonadati</taxon>
        <taxon>Pseudomonadota</taxon>
        <taxon>Alphaproteobacteria</taxon>
        <taxon>Hyphomicrobiales</taxon>
        <taxon>Methylocystaceae</taxon>
        <taxon>Methylocystis</taxon>
    </lineage>
</organism>
<evidence type="ECO:0000313" key="2">
    <source>
        <dbReference type="Proteomes" id="UP000309061"/>
    </source>
</evidence>
<keyword evidence="2" id="KW-1185">Reference proteome</keyword>
<name>A0A6B8KL84_9HYPH</name>